<keyword evidence="9" id="KW-0902">Two-component regulatory system</keyword>
<comment type="subcellular location">
    <subcellularLocation>
        <location evidence="2">Membrane</location>
    </subcellularLocation>
</comment>
<dbReference type="EC" id="2.7.13.3" evidence="3"/>
<evidence type="ECO:0000313" key="13">
    <source>
        <dbReference type="Proteomes" id="UP001596044"/>
    </source>
</evidence>
<keyword evidence="4" id="KW-0597">Phosphoprotein</keyword>
<dbReference type="InterPro" id="IPR004358">
    <property type="entry name" value="Sig_transdc_His_kin-like_C"/>
</dbReference>
<dbReference type="SMART" id="SM00388">
    <property type="entry name" value="HisKA"/>
    <property type="match status" value="1"/>
</dbReference>
<accession>A0ABW0KE87</accession>
<evidence type="ECO:0000256" key="8">
    <source>
        <dbReference type="ARBA" id="ARBA00022840"/>
    </source>
</evidence>
<evidence type="ECO:0000256" key="1">
    <source>
        <dbReference type="ARBA" id="ARBA00000085"/>
    </source>
</evidence>
<keyword evidence="6" id="KW-0547">Nucleotide-binding</keyword>
<dbReference type="InterPro" id="IPR003594">
    <property type="entry name" value="HATPase_dom"/>
</dbReference>
<protein>
    <recommendedName>
        <fullName evidence="3">histidine kinase</fullName>
        <ecNumber evidence="3">2.7.13.3</ecNumber>
    </recommendedName>
</protein>
<dbReference type="RefSeq" id="WP_270878845.1">
    <property type="nucleotide sequence ID" value="NZ_JAQFVF010000022.1"/>
</dbReference>
<dbReference type="InterPro" id="IPR036890">
    <property type="entry name" value="HATPase_C_sf"/>
</dbReference>
<feature type="transmembrane region" description="Helical" evidence="10">
    <location>
        <begin position="165"/>
        <end position="188"/>
    </location>
</feature>
<evidence type="ECO:0000256" key="7">
    <source>
        <dbReference type="ARBA" id="ARBA00022777"/>
    </source>
</evidence>
<evidence type="ECO:0000256" key="6">
    <source>
        <dbReference type="ARBA" id="ARBA00022741"/>
    </source>
</evidence>
<feature type="transmembrane region" description="Helical" evidence="10">
    <location>
        <begin position="9"/>
        <end position="34"/>
    </location>
</feature>
<dbReference type="InterPro" id="IPR003661">
    <property type="entry name" value="HisK_dim/P_dom"/>
</dbReference>
<dbReference type="InterPro" id="IPR036097">
    <property type="entry name" value="HisK_dim/P_sf"/>
</dbReference>
<evidence type="ECO:0000256" key="4">
    <source>
        <dbReference type="ARBA" id="ARBA00022553"/>
    </source>
</evidence>
<dbReference type="CDD" id="cd00082">
    <property type="entry name" value="HisKA"/>
    <property type="match status" value="1"/>
</dbReference>
<keyword evidence="13" id="KW-1185">Reference proteome</keyword>
<keyword evidence="8" id="KW-0067">ATP-binding</keyword>
<evidence type="ECO:0000256" key="2">
    <source>
        <dbReference type="ARBA" id="ARBA00004370"/>
    </source>
</evidence>
<dbReference type="Pfam" id="PF00512">
    <property type="entry name" value="HisKA"/>
    <property type="match status" value="1"/>
</dbReference>
<evidence type="ECO:0000259" key="11">
    <source>
        <dbReference type="PROSITE" id="PS50109"/>
    </source>
</evidence>
<keyword evidence="10" id="KW-0472">Membrane</keyword>
<dbReference type="Proteomes" id="UP001596044">
    <property type="component" value="Unassembled WGS sequence"/>
</dbReference>
<evidence type="ECO:0000256" key="3">
    <source>
        <dbReference type="ARBA" id="ARBA00012438"/>
    </source>
</evidence>
<keyword evidence="7 12" id="KW-0418">Kinase</keyword>
<evidence type="ECO:0000256" key="9">
    <source>
        <dbReference type="ARBA" id="ARBA00023012"/>
    </source>
</evidence>
<evidence type="ECO:0000256" key="5">
    <source>
        <dbReference type="ARBA" id="ARBA00022679"/>
    </source>
</evidence>
<feature type="domain" description="Histidine kinase" evidence="11">
    <location>
        <begin position="255"/>
        <end position="472"/>
    </location>
</feature>
<dbReference type="InterPro" id="IPR050351">
    <property type="entry name" value="BphY/WalK/GraS-like"/>
</dbReference>
<dbReference type="Gene3D" id="1.10.287.130">
    <property type="match status" value="1"/>
</dbReference>
<dbReference type="GO" id="GO:0016301">
    <property type="term" value="F:kinase activity"/>
    <property type="evidence" value="ECO:0007669"/>
    <property type="project" value="UniProtKB-KW"/>
</dbReference>
<dbReference type="PRINTS" id="PR00344">
    <property type="entry name" value="BCTRLSENSOR"/>
</dbReference>
<dbReference type="EMBL" id="JBHSMJ010000029">
    <property type="protein sequence ID" value="MFC5450877.1"/>
    <property type="molecule type" value="Genomic_DNA"/>
</dbReference>
<dbReference type="Gene3D" id="3.30.565.10">
    <property type="entry name" value="Histidine kinase-like ATPase, C-terminal domain"/>
    <property type="match status" value="1"/>
</dbReference>
<evidence type="ECO:0000313" key="12">
    <source>
        <dbReference type="EMBL" id="MFC5450877.1"/>
    </source>
</evidence>
<proteinExistence type="predicted"/>
<dbReference type="SMART" id="SM00387">
    <property type="entry name" value="HATPase_c"/>
    <property type="match status" value="1"/>
</dbReference>
<evidence type="ECO:0000256" key="10">
    <source>
        <dbReference type="SAM" id="Phobius"/>
    </source>
</evidence>
<dbReference type="SUPFAM" id="SSF55874">
    <property type="entry name" value="ATPase domain of HSP90 chaperone/DNA topoisomerase II/histidine kinase"/>
    <property type="match status" value="1"/>
</dbReference>
<organism evidence="12 13">
    <name type="scientific">Paenibacillus aestuarii</name>
    <dbReference type="NCBI Taxonomy" id="516965"/>
    <lineage>
        <taxon>Bacteria</taxon>
        <taxon>Bacillati</taxon>
        <taxon>Bacillota</taxon>
        <taxon>Bacilli</taxon>
        <taxon>Bacillales</taxon>
        <taxon>Paenibacillaceae</taxon>
        <taxon>Paenibacillus</taxon>
    </lineage>
</organism>
<keyword evidence="10" id="KW-0812">Transmembrane</keyword>
<name>A0ABW0KE87_9BACL</name>
<dbReference type="SUPFAM" id="SSF47384">
    <property type="entry name" value="Homodimeric domain of signal transducing histidine kinase"/>
    <property type="match status" value="1"/>
</dbReference>
<comment type="catalytic activity">
    <reaction evidence="1">
        <text>ATP + protein L-histidine = ADP + protein N-phospho-L-histidine.</text>
        <dbReference type="EC" id="2.7.13.3"/>
    </reaction>
</comment>
<keyword evidence="5" id="KW-0808">Transferase</keyword>
<dbReference type="CDD" id="cd00075">
    <property type="entry name" value="HATPase"/>
    <property type="match status" value="1"/>
</dbReference>
<dbReference type="PANTHER" id="PTHR42878:SF7">
    <property type="entry name" value="SENSOR HISTIDINE KINASE GLRK"/>
    <property type="match status" value="1"/>
</dbReference>
<sequence length="477" mass="55345">MKWRLTGRFLVSVVAIVILVVVMNMILFFAVLFMQPDWKGPFFRKANSPESVTRNFHEQINIADNQITLTDQGKDTLVNLQAWIQVLDENGKQIFSYRTPEGVKDKYTPMDVIHYYKYRELDGYTTIYIGEKKVGDRTFSYLMGFQNSTYQRLILMYDSRDITRIFQVGSVLILILDSVIALVIGYIFSKRLTKPLYVVMEGIRKLANHDYNIHLEPKGIYKGVQANVKNLSYVLEQSELERKKLDRMKEEWIANISHDLKTPLASIQGYAEMMENTEYQFSMEEMREYAGIIERKSVYLKDVIDDLNLSTRLKNKELILNKQRVNVAALLRDIVIDILNDTRYRDRNLEFYCSDEVIHLEVDAILFRRTISNLIYNAIVHNEPSVGIQVSVEKDSYTRIRIEDTGKGIAKEELARIFDRYYRGTNTGELHKGSGLGMAIAHDIVIAHGGKIRVQSQSGQGTQIEIQFRNIDHKDEY</sequence>
<dbReference type="InterPro" id="IPR005467">
    <property type="entry name" value="His_kinase_dom"/>
</dbReference>
<reference evidence="13" key="1">
    <citation type="journal article" date="2019" name="Int. J. Syst. Evol. Microbiol.">
        <title>The Global Catalogue of Microorganisms (GCM) 10K type strain sequencing project: providing services to taxonomists for standard genome sequencing and annotation.</title>
        <authorList>
            <consortium name="The Broad Institute Genomics Platform"/>
            <consortium name="The Broad Institute Genome Sequencing Center for Infectious Disease"/>
            <person name="Wu L."/>
            <person name="Ma J."/>
        </authorList>
    </citation>
    <scope>NUCLEOTIDE SEQUENCE [LARGE SCALE GENOMIC DNA]</scope>
    <source>
        <strain evidence="13">KACC 11904</strain>
    </source>
</reference>
<gene>
    <name evidence="12" type="ORF">ACFPOG_21715</name>
</gene>
<dbReference type="PROSITE" id="PS50109">
    <property type="entry name" value="HIS_KIN"/>
    <property type="match status" value="1"/>
</dbReference>
<comment type="caution">
    <text evidence="12">The sequence shown here is derived from an EMBL/GenBank/DDBJ whole genome shotgun (WGS) entry which is preliminary data.</text>
</comment>
<dbReference type="PANTHER" id="PTHR42878">
    <property type="entry name" value="TWO-COMPONENT HISTIDINE KINASE"/>
    <property type="match status" value="1"/>
</dbReference>
<keyword evidence="10" id="KW-1133">Transmembrane helix</keyword>
<dbReference type="Pfam" id="PF02518">
    <property type="entry name" value="HATPase_c"/>
    <property type="match status" value="1"/>
</dbReference>